<proteinExistence type="predicted"/>
<comment type="caution">
    <text evidence="2">The sequence shown here is derived from an EMBL/GenBank/DDBJ whole genome shotgun (WGS) entry which is preliminary data.</text>
</comment>
<keyword evidence="3" id="KW-1185">Reference proteome</keyword>
<organism evidence="2 3">
    <name type="scientific">Alishewanella tabrizica</name>
    <dbReference type="NCBI Taxonomy" id="671278"/>
    <lineage>
        <taxon>Bacteria</taxon>
        <taxon>Pseudomonadati</taxon>
        <taxon>Pseudomonadota</taxon>
        <taxon>Gammaproteobacteria</taxon>
        <taxon>Alteromonadales</taxon>
        <taxon>Alteromonadaceae</taxon>
        <taxon>Alishewanella</taxon>
    </lineage>
</organism>
<gene>
    <name evidence="2" type="ORF">GCM10008111_07670</name>
</gene>
<protein>
    <recommendedName>
        <fullName evidence="1">DUF2726 domain-containing protein</fullName>
    </recommendedName>
</protein>
<evidence type="ECO:0000313" key="2">
    <source>
        <dbReference type="EMBL" id="GGW53922.1"/>
    </source>
</evidence>
<dbReference type="InterPro" id="IPR024402">
    <property type="entry name" value="DUF2726"/>
</dbReference>
<dbReference type="RefSeq" id="WP_189480676.1">
    <property type="nucleotide sequence ID" value="NZ_BMYR01000002.1"/>
</dbReference>
<name>A0ABQ2WII6_9ALTE</name>
<reference evidence="3" key="1">
    <citation type="journal article" date="2019" name="Int. J. Syst. Evol. Microbiol.">
        <title>The Global Catalogue of Microorganisms (GCM) 10K type strain sequencing project: providing services to taxonomists for standard genome sequencing and annotation.</title>
        <authorList>
            <consortium name="The Broad Institute Genomics Platform"/>
            <consortium name="The Broad Institute Genome Sequencing Center for Infectious Disease"/>
            <person name="Wu L."/>
            <person name="Ma J."/>
        </authorList>
    </citation>
    <scope>NUCLEOTIDE SEQUENCE [LARGE SCALE GENOMIC DNA]</scope>
    <source>
        <strain evidence="3">KCTC 23723</strain>
    </source>
</reference>
<accession>A0ABQ2WII6</accession>
<dbReference type="EMBL" id="BMYR01000002">
    <property type="protein sequence ID" value="GGW53922.1"/>
    <property type="molecule type" value="Genomic_DNA"/>
</dbReference>
<dbReference type="Proteomes" id="UP000634667">
    <property type="component" value="Unassembled WGS sequence"/>
</dbReference>
<sequence>MEFIMLLLVVLVIVIALVASRFIDNSNPFQVQRKPALLSPVERSFLGLLEKAVQNEYRIVNRVKLADVLDVREPASDKSRRSIALKLNAKYLDYVLCEPDSMKVIAVLDLVNTHSKEGHKAVPDWFVSGALEAAGVPYLRIGIKAGYSVTELQAALAMKLGKPAPKAEPLLKGLVKKGPTRPIRSLKPTVAANSPVVGKLMAPALSHSQIKAQSTALIQVS</sequence>
<evidence type="ECO:0000313" key="3">
    <source>
        <dbReference type="Proteomes" id="UP000634667"/>
    </source>
</evidence>
<feature type="domain" description="DUF2726" evidence="1">
    <location>
        <begin position="36"/>
        <end position="156"/>
    </location>
</feature>
<dbReference type="Pfam" id="PF10881">
    <property type="entry name" value="DUF2726"/>
    <property type="match status" value="1"/>
</dbReference>
<evidence type="ECO:0000259" key="1">
    <source>
        <dbReference type="Pfam" id="PF10881"/>
    </source>
</evidence>